<accession>A0ABR3TPI2</accession>
<evidence type="ECO:0000256" key="5">
    <source>
        <dbReference type="ARBA" id="ARBA00023136"/>
    </source>
</evidence>
<proteinExistence type="inferred from homology"/>
<evidence type="ECO:0000256" key="6">
    <source>
        <dbReference type="SAM" id="MobiDB-lite"/>
    </source>
</evidence>
<evidence type="ECO:0000259" key="8">
    <source>
        <dbReference type="PROSITE" id="PS51837"/>
    </source>
</evidence>
<dbReference type="Pfam" id="PF10601">
    <property type="entry name" value="zf-LITAF-like"/>
    <property type="match status" value="1"/>
</dbReference>
<gene>
    <name evidence="9" type="ORF">SLS58_005953</name>
</gene>
<evidence type="ECO:0000313" key="9">
    <source>
        <dbReference type="EMBL" id="KAL1641675.1"/>
    </source>
</evidence>
<evidence type="ECO:0000313" key="10">
    <source>
        <dbReference type="Proteomes" id="UP001521184"/>
    </source>
</evidence>
<dbReference type="Proteomes" id="UP001521184">
    <property type="component" value="Unassembled WGS sequence"/>
</dbReference>
<keyword evidence="3" id="KW-0479">Metal-binding</keyword>
<organism evidence="9 10">
    <name type="scientific">Diplodia intermedia</name>
    <dbReference type="NCBI Taxonomy" id="856260"/>
    <lineage>
        <taxon>Eukaryota</taxon>
        <taxon>Fungi</taxon>
        <taxon>Dikarya</taxon>
        <taxon>Ascomycota</taxon>
        <taxon>Pezizomycotina</taxon>
        <taxon>Dothideomycetes</taxon>
        <taxon>Dothideomycetes incertae sedis</taxon>
        <taxon>Botryosphaeriales</taxon>
        <taxon>Botryosphaeriaceae</taxon>
        <taxon>Diplodia</taxon>
    </lineage>
</organism>
<feature type="transmembrane region" description="Helical" evidence="7">
    <location>
        <begin position="81"/>
        <end position="103"/>
    </location>
</feature>
<comment type="caution">
    <text evidence="9">The sequence shown here is derived from an EMBL/GenBank/DDBJ whole genome shotgun (WGS) entry which is preliminary data.</text>
</comment>
<evidence type="ECO:0000256" key="7">
    <source>
        <dbReference type="SAM" id="Phobius"/>
    </source>
</evidence>
<dbReference type="InterPro" id="IPR037519">
    <property type="entry name" value="LITAF_fam"/>
</dbReference>
<reference evidence="9 10" key="1">
    <citation type="journal article" date="2023" name="Plant Dis.">
        <title>First Report of Diplodia intermedia Causing Canker and Dieback Diseases on Apple Trees in Canada.</title>
        <authorList>
            <person name="Ellouze W."/>
            <person name="Ilyukhin E."/>
            <person name="Sulman M."/>
            <person name="Ali S."/>
        </authorList>
    </citation>
    <scope>NUCLEOTIDE SEQUENCE [LARGE SCALE GENOMIC DNA]</scope>
    <source>
        <strain evidence="9 10">M45-28</strain>
    </source>
</reference>
<keyword evidence="7" id="KW-1133">Transmembrane helix</keyword>
<comment type="similarity">
    <text evidence="2">Belongs to the CDIP1/LITAF family.</text>
</comment>
<evidence type="ECO:0000256" key="2">
    <source>
        <dbReference type="ARBA" id="ARBA00005975"/>
    </source>
</evidence>
<feature type="domain" description="LITAF" evidence="8">
    <location>
        <begin position="38"/>
        <end position="121"/>
    </location>
</feature>
<dbReference type="PANTHER" id="PTHR23292">
    <property type="entry name" value="LIPOPOLYSACCHARIDE-INDUCED TUMOR NECROSIS FACTOR-ALPHA FACTOR"/>
    <property type="match status" value="1"/>
</dbReference>
<feature type="region of interest" description="Disordered" evidence="6">
    <location>
        <begin position="1"/>
        <end position="39"/>
    </location>
</feature>
<dbReference type="SMART" id="SM00714">
    <property type="entry name" value="LITAF"/>
    <property type="match status" value="1"/>
</dbReference>
<comment type="subcellular location">
    <subcellularLocation>
        <location evidence="1">Membrane</location>
        <topology evidence="1">Peripheral membrane protein</topology>
    </subcellularLocation>
</comment>
<sequence length="153" mass="16767">MNDMETSRSVSMEKDVARGAEPISHSNQGKKTMPTNPRLLQNPVPINKLDEIPMCIDCPHCHRRTMTRVNQKSSSQTGTTALLCCLVLGVIGACIPYCCKMYYDTDHFCQSCGQQVVHKPHDGPPQLCLPLPPNPTALPRAVVQEKNAGVVAN</sequence>
<dbReference type="InterPro" id="IPR006629">
    <property type="entry name" value="LITAF"/>
</dbReference>
<evidence type="ECO:0000256" key="4">
    <source>
        <dbReference type="ARBA" id="ARBA00022833"/>
    </source>
</evidence>
<evidence type="ECO:0000256" key="1">
    <source>
        <dbReference type="ARBA" id="ARBA00004170"/>
    </source>
</evidence>
<dbReference type="PROSITE" id="PS51837">
    <property type="entry name" value="LITAF"/>
    <property type="match status" value="1"/>
</dbReference>
<dbReference type="PANTHER" id="PTHR23292:SF6">
    <property type="entry name" value="FI16602P1-RELATED"/>
    <property type="match status" value="1"/>
</dbReference>
<evidence type="ECO:0000256" key="3">
    <source>
        <dbReference type="ARBA" id="ARBA00022723"/>
    </source>
</evidence>
<name>A0ABR3TPI2_9PEZI</name>
<keyword evidence="4" id="KW-0862">Zinc</keyword>
<keyword evidence="7" id="KW-0812">Transmembrane</keyword>
<feature type="compositionally biased region" description="Polar residues" evidence="6">
    <location>
        <begin position="24"/>
        <end position="39"/>
    </location>
</feature>
<protein>
    <recommendedName>
        <fullName evidence="8">LITAF domain-containing protein</fullName>
    </recommendedName>
</protein>
<keyword evidence="10" id="KW-1185">Reference proteome</keyword>
<keyword evidence="5 7" id="KW-0472">Membrane</keyword>
<dbReference type="EMBL" id="JAKEKT020000038">
    <property type="protein sequence ID" value="KAL1641675.1"/>
    <property type="molecule type" value="Genomic_DNA"/>
</dbReference>